<dbReference type="OrthoDB" id="6132182at2759"/>
<dbReference type="STRING" id="112498.A0A2D3V5Q1"/>
<dbReference type="GO" id="GO:0046872">
    <property type="term" value="F:metal ion binding"/>
    <property type="evidence" value="ECO:0007669"/>
    <property type="project" value="UniProtKB-KW"/>
</dbReference>
<proteinExistence type="predicted"/>
<reference evidence="4 5" key="1">
    <citation type="submission" date="2016-03" db="EMBL/GenBank/DDBJ databases">
        <authorList>
            <person name="Ploux O."/>
        </authorList>
    </citation>
    <scope>NUCLEOTIDE SEQUENCE [LARGE SCALE GENOMIC DNA]</scope>
    <source>
        <strain evidence="4 5">URUG2</strain>
    </source>
</reference>
<dbReference type="EMBL" id="FJUY01000010">
    <property type="protein sequence ID" value="CZT20790.1"/>
    <property type="molecule type" value="Genomic_DNA"/>
</dbReference>
<dbReference type="PANTHER" id="PTHR11474:SF126">
    <property type="entry name" value="TYROSINASE-LIKE PROTEIN TYR-1-RELATED"/>
    <property type="match status" value="1"/>
</dbReference>
<gene>
    <name evidence="4" type="ORF">RCC_06648</name>
</gene>
<organism evidence="4 5">
    <name type="scientific">Ramularia collo-cygni</name>
    <dbReference type="NCBI Taxonomy" id="112498"/>
    <lineage>
        <taxon>Eukaryota</taxon>
        <taxon>Fungi</taxon>
        <taxon>Dikarya</taxon>
        <taxon>Ascomycota</taxon>
        <taxon>Pezizomycotina</taxon>
        <taxon>Dothideomycetes</taxon>
        <taxon>Dothideomycetidae</taxon>
        <taxon>Mycosphaerellales</taxon>
        <taxon>Mycosphaerellaceae</taxon>
        <taxon>Ramularia</taxon>
    </lineage>
</organism>
<keyword evidence="5" id="KW-1185">Reference proteome</keyword>
<dbReference type="Pfam" id="PF00264">
    <property type="entry name" value="Tyrosinase"/>
    <property type="match status" value="1"/>
</dbReference>
<accession>A0A2D3V5Q1</accession>
<dbReference type="RefSeq" id="XP_023627679.1">
    <property type="nucleotide sequence ID" value="XM_023771911.1"/>
</dbReference>
<evidence type="ECO:0000256" key="2">
    <source>
        <dbReference type="ARBA" id="ARBA00023008"/>
    </source>
</evidence>
<keyword evidence="2" id="KW-0186">Copper</keyword>
<feature type="domain" description="Tyrosinase copper-binding" evidence="3">
    <location>
        <begin position="34"/>
        <end position="238"/>
    </location>
</feature>
<dbReference type="AlphaFoldDB" id="A0A2D3V5Q1"/>
<evidence type="ECO:0000256" key="1">
    <source>
        <dbReference type="ARBA" id="ARBA00022723"/>
    </source>
</evidence>
<keyword evidence="1" id="KW-0479">Metal-binding</keyword>
<sequence length="303" mass="35456">MTESAREDYLTAIQCLKDLPPQTSQTEKYPGVQNRYDDFTIAHAINTGTVHRSPWLPIWHRHYIYAFEKALREECGYAHGHPYWHWSRYLDTDPNSWPMFDNSPTSISGNGTQTGEACACVMEGPLKDWKVTLGPSPNGWGCKRNPREDGFGYNPRCIERTFNVDMLEHLRFEDVVKTIEAEDPNTFSRLLELESPSVHNYPHIFMGGTQIEVTFSSQDPWFFFHHMMVEYIFDIWQSLDYDVRTTTLPDPEIFDSARRRDQGWSATPRPNLDSEVFLSEAFENVTVREAMWPTRGKYCWRYE</sequence>
<evidence type="ECO:0000259" key="3">
    <source>
        <dbReference type="Pfam" id="PF00264"/>
    </source>
</evidence>
<dbReference type="GO" id="GO:0016491">
    <property type="term" value="F:oxidoreductase activity"/>
    <property type="evidence" value="ECO:0007669"/>
    <property type="project" value="InterPro"/>
</dbReference>
<dbReference type="PANTHER" id="PTHR11474">
    <property type="entry name" value="TYROSINASE FAMILY MEMBER"/>
    <property type="match status" value="1"/>
</dbReference>
<evidence type="ECO:0000313" key="4">
    <source>
        <dbReference type="EMBL" id="CZT20790.1"/>
    </source>
</evidence>
<dbReference type="GeneID" id="35601781"/>
<dbReference type="InterPro" id="IPR002227">
    <property type="entry name" value="Tyrosinase_Cu-bd"/>
</dbReference>
<evidence type="ECO:0000313" key="5">
    <source>
        <dbReference type="Proteomes" id="UP000225277"/>
    </source>
</evidence>
<dbReference type="SUPFAM" id="SSF48056">
    <property type="entry name" value="Di-copper centre-containing domain"/>
    <property type="match status" value="1"/>
</dbReference>
<dbReference type="Proteomes" id="UP000225277">
    <property type="component" value="Unassembled WGS sequence"/>
</dbReference>
<name>A0A2D3V5Q1_9PEZI</name>
<protein>
    <recommendedName>
        <fullName evidence="3">Tyrosinase copper-binding domain-containing protein</fullName>
    </recommendedName>
</protein>
<dbReference type="InterPro" id="IPR008922">
    <property type="entry name" value="Di-copper_centre_dom_sf"/>
</dbReference>
<dbReference type="InterPro" id="IPR050316">
    <property type="entry name" value="Tyrosinase/Hemocyanin"/>
</dbReference>
<dbReference type="Gene3D" id="1.10.1280.10">
    <property type="entry name" value="Di-copper center containing domain from catechol oxidase"/>
    <property type="match status" value="1"/>
</dbReference>
<dbReference type="PRINTS" id="PR00092">
    <property type="entry name" value="TYROSINASE"/>
</dbReference>